<evidence type="ECO:0000256" key="1">
    <source>
        <dbReference type="ARBA" id="ARBA00023054"/>
    </source>
</evidence>
<feature type="region of interest" description="Disordered" evidence="3">
    <location>
        <begin position="288"/>
        <end position="384"/>
    </location>
</feature>
<dbReference type="AlphaFoldDB" id="G3Q746"/>
<dbReference type="InParanoid" id="G3Q746"/>
<keyword evidence="5" id="KW-1185">Reference proteome</keyword>
<feature type="region of interest" description="Disordered" evidence="3">
    <location>
        <begin position="102"/>
        <end position="264"/>
    </location>
</feature>
<evidence type="ECO:0000313" key="4">
    <source>
        <dbReference type="Ensembl" id="ENSGACP00000025706.2"/>
    </source>
</evidence>
<dbReference type="STRING" id="69293.ENSGACP00000025706"/>
<name>G3Q746_GASAC</name>
<reference evidence="4" key="2">
    <citation type="submission" date="2025-08" db="UniProtKB">
        <authorList>
            <consortium name="Ensembl"/>
        </authorList>
    </citation>
    <scope>IDENTIFICATION</scope>
</reference>
<dbReference type="Ensembl" id="ENSGACT00000025756.2">
    <property type="protein sequence ID" value="ENSGACP00000025706.2"/>
    <property type="gene ID" value="ENSGACG00000019446.2"/>
</dbReference>
<evidence type="ECO:0000256" key="3">
    <source>
        <dbReference type="SAM" id="MobiDB-lite"/>
    </source>
</evidence>
<feature type="compositionally biased region" description="Acidic residues" evidence="3">
    <location>
        <begin position="161"/>
        <end position="171"/>
    </location>
</feature>
<feature type="region of interest" description="Disordered" evidence="3">
    <location>
        <begin position="48"/>
        <end position="78"/>
    </location>
</feature>
<organism evidence="4 5">
    <name type="scientific">Gasterosteus aculeatus aculeatus</name>
    <name type="common">three-spined stickleback</name>
    <dbReference type="NCBI Taxonomy" id="481459"/>
    <lineage>
        <taxon>Eukaryota</taxon>
        <taxon>Metazoa</taxon>
        <taxon>Chordata</taxon>
        <taxon>Craniata</taxon>
        <taxon>Vertebrata</taxon>
        <taxon>Euteleostomi</taxon>
        <taxon>Actinopterygii</taxon>
        <taxon>Neopterygii</taxon>
        <taxon>Teleostei</taxon>
        <taxon>Neoteleostei</taxon>
        <taxon>Acanthomorphata</taxon>
        <taxon>Eupercaria</taxon>
        <taxon>Perciformes</taxon>
        <taxon>Cottioidei</taxon>
        <taxon>Gasterosteales</taxon>
        <taxon>Gasterosteidae</taxon>
        <taxon>Gasterosteus</taxon>
    </lineage>
</organism>
<dbReference type="Bgee" id="ENSGACG00000019446">
    <property type="expression patterns" value="Expressed in liver and 8 other cell types or tissues"/>
</dbReference>
<proteinExistence type="predicted"/>
<reference evidence="4" key="3">
    <citation type="submission" date="2025-09" db="UniProtKB">
        <authorList>
            <consortium name="Ensembl"/>
        </authorList>
    </citation>
    <scope>IDENTIFICATION</scope>
</reference>
<dbReference type="Pfam" id="PF03285">
    <property type="entry name" value="Paralemmin"/>
    <property type="match status" value="1"/>
</dbReference>
<evidence type="ECO:0000256" key="2">
    <source>
        <dbReference type="SAM" id="Coils"/>
    </source>
</evidence>
<dbReference type="GO" id="GO:0016020">
    <property type="term" value="C:membrane"/>
    <property type="evidence" value="ECO:0007669"/>
    <property type="project" value="InterPro"/>
</dbReference>
<evidence type="ECO:0000313" key="5">
    <source>
        <dbReference type="Proteomes" id="UP000007635"/>
    </source>
</evidence>
<feature type="compositionally biased region" description="Basic and acidic residues" evidence="3">
    <location>
        <begin position="192"/>
        <end position="201"/>
    </location>
</feature>
<keyword evidence="1 2" id="KW-0175">Coiled coil</keyword>
<feature type="compositionally biased region" description="Polar residues" evidence="3">
    <location>
        <begin position="103"/>
        <end position="113"/>
    </location>
</feature>
<dbReference type="eggNOG" id="ENOG502S32R">
    <property type="taxonomic scope" value="Eukaryota"/>
</dbReference>
<sequence length="384" mass="41154">RMDETEKYQQRLEAIAEKRRLQEEQDRARRDAEDEKLRLQQLKRKSLRDQWLMDKAPSSPTSLEAPSPRSPLRGSAAKEIEESTDRFCVWLDDTQAVYEVKTKSTQPEQTAAFLNNGDADDNGDYDSRASTNGDVGDIMSQPGMSLGVSEAEPGQAPSVNFEEEEEEEEEGILVMRAERVIITDEGDEVPEDLAHQKETTKTELAPETFTEPEQSEATKPAAEEHSAPGDSQAGVATNESGDAPDAQDRDSEAPTSARAQSPAGALEGVAVALVPLYSRAQPCALAPEQEAGGGAATSPEGAEVAPKSPNAAAPPEQFQEVPLADPQESQRTDVAPREQDALLGRSSDTSSEPPAASGGAETHGLAGKAADARKHKSCQCCSVM</sequence>
<evidence type="ECO:0008006" key="6">
    <source>
        <dbReference type="Google" id="ProtNLM"/>
    </source>
</evidence>
<feature type="compositionally biased region" description="Basic and acidic residues" evidence="3">
    <location>
        <begin position="328"/>
        <end position="340"/>
    </location>
</feature>
<dbReference type="GeneTree" id="ENSGT00940000173081"/>
<accession>G3Q746</accession>
<reference evidence="4 5" key="1">
    <citation type="journal article" date="2021" name="G3 (Bethesda)">
        <title>Improved contiguity of the threespine stickleback genome using long-read sequencing.</title>
        <authorList>
            <person name="Nath S."/>
            <person name="Shaw D.E."/>
            <person name="White M.A."/>
        </authorList>
    </citation>
    <scope>NUCLEOTIDE SEQUENCE [LARGE SCALE GENOMIC DNA]</scope>
    <source>
        <strain evidence="4 5">Lake Benthic</strain>
    </source>
</reference>
<protein>
    <recommendedName>
        <fullName evidence="6">Paralemmin 3</fullName>
    </recommendedName>
</protein>
<dbReference type="Proteomes" id="UP000007635">
    <property type="component" value="Chromosome IX"/>
</dbReference>
<feature type="coiled-coil region" evidence="2">
    <location>
        <begin position="5"/>
        <end position="45"/>
    </location>
</feature>
<dbReference type="PANTHER" id="PTHR47528:SF1">
    <property type="entry name" value="PARALEMMIN-3"/>
    <property type="match status" value="1"/>
</dbReference>
<dbReference type="InterPro" id="IPR004965">
    <property type="entry name" value="Paralemmin"/>
</dbReference>
<dbReference type="InterPro" id="IPR024149">
    <property type="entry name" value="Paralemmin-3"/>
</dbReference>
<dbReference type="PANTHER" id="PTHR47528">
    <property type="entry name" value="PARALEMMIN-3"/>
    <property type="match status" value="1"/>
</dbReference>
<dbReference type="GO" id="GO:0008360">
    <property type="term" value="P:regulation of cell shape"/>
    <property type="evidence" value="ECO:0007669"/>
    <property type="project" value="InterPro"/>
</dbReference>